<accession>A0ACD2ZXE4</accession>
<protein>
    <submittedName>
        <fullName evidence="1">Uncharacterized protein</fullName>
    </submittedName>
</protein>
<keyword evidence="2" id="KW-1185">Reference proteome</keyword>
<proteinExistence type="predicted"/>
<sequence>MPVNLNFRDLYPDEIEQPQPEADNDMGMDIDDEMGRNTGMDIDSIMQGTQDRGADNRQRGTQDKEADNEQEGTQSKQANNGPVAEVAILSQNGIYVISELASFSRLLNVPPDSMTRPCLEAYLAAAAVLSPTSQDLLEESSTSLVTLANRCKISERSHATAFFNYAMSVIIFRLSIQNAMAKDPTTYSTRSKVLIEIAPIAGTSVRNLELYVAEGAKLCLLAGAGSIYLLVLFACCLDKKQLKMLTGDMTARLASLIRCPKKVDDKVHTDDVLGNQLIEDIIPAIAVLRRKFPFTIPTMYQEKTQDLYKIGPGPLNCQDIIASDLLFDSIYYDCFVKGRKLEHWNTALSDIPADVPDEIPAKSTPFIISTNFDPNLDINTKINFSKGPDNLKERQKQTEKERSRAKTYAKRSRNLADFSAKVKEQVKSGHRLSLSDYTHLGFEIIQE</sequence>
<dbReference type="EMBL" id="ML209690">
    <property type="protein sequence ID" value="TFK58059.1"/>
    <property type="molecule type" value="Genomic_DNA"/>
</dbReference>
<organism evidence="1 2">
    <name type="scientific">Pluteus cervinus</name>
    <dbReference type="NCBI Taxonomy" id="181527"/>
    <lineage>
        <taxon>Eukaryota</taxon>
        <taxon>Fungi</taxon>
        <taxon>Dikarya</taxon>
        <taxon>Basidiomycota</taxon>
        <taxon>Agaricomycotina</taxon>
        <taxon>Agaricomycetes</taxon>
        <taxon>Agaricomycetidae</taxon>
        <taxon>Agaricales</taxon>
        <taxon>Pluteineae</taxon>
        <taxon>Pluteaceae</taxon>
        <taxon>Pluteus</taxon>
    </lineage>
</organism>
<evidence type="ECO:0000313" key="2">
    <source>
        <dbReference type="Proteomes" id="UP000308600"/>
    </source>
</evidence>
<name>A0ACD2ZXE4_9AGAR</name>
<gene>
    <name evidence="1" type="ORF">BDN72DRAFT_907127</name>
</gene>
<reference evidence="1 2" key="1">
    <citation type="journal article" date="2019" name="Nat. Ecol. Evol.">
        <title>Megaphylogeny resolves global patterns of mushroom evolution.</title>
        <authorList>
            <person name="Varga T."/>
            <person name="Krizsan K."/>
            <person name="Foldi C."/>
            <person name="Dima B."/>
            <person name="Sanchez-Garcia M."/>
            <person name="Sanchez-Ramirez S."/>
            <person name="Szollosi G.J."/>
            <person name="Szarkandi J.G."/>
            <person name="Papp V."/>
            <person name="Albert L."/>
            <person name="Andreopoulos W."/>
            <person name="Angelini C."/>
            <person name="Antonin V."/>
            <person name="Barry K.W."/>
            <person name="Bougher N.L."/>
            <person name="Buchanan P."/>
            <person name="Buyck B."/>
            <person name="Bense V."/>
            <person name="Catcheside P."/>
            <person name="Chovatia M."/>
            <person name="Cooper J."/>
            <person name="Damon W."/>
            <person name="Desjardin D."/>
            <person name="Finy P."/>
            <person name="Geml J."/>
            <person name="Haridas S."/>
            <person name="Hughes K."/>
            <person name="Justo A."/>
            <person name="Karasinski D."/>
            <person name="Kautmanova I."/>
            <person name="Kiss B."/>
            <person name="Kocsube S."/>
            <person name="Kotiranta H."/>
            <person name="LaButti K.M."/>
            <person name="Lechner B.E."/>
            <person name="Liimatainen K."/>
            <person name="Lipzen A."/>
            <person name="Lukacs Z."/>
            <person name="Mihaltcheva S."/>
            <person name="Morgado L.N."/>
            <person name="Niskanen T."/>
            <person name="Noordeloos M.E."/>
            <person name="Ohm R.A."/>
            <person name="Ortiz-Santana B."/>
            <person name="Ovrebo C."/>
            <person name="Racz N."/>
            <person name="Riley R."/>
            <person name="Savchenko A."/>
            <person name="Shiryaev A."/>
            <person name="Soop K."/>
            <person name="Spirin V."/>
            <person name="Szebenyi C."/>
            <person name="Tomsovsky M."/>
            <person name="Tulloss R.E."/>
            <person name="Uehling J."/>
            <person name="Grigoriev I.V."/>
            <person name="Vagvolgyi C."/>
            <person name="Papp T."/>
            <person name="Martin F.M."/>
            <person name="Miettinen O."/>
            <person name="Hibbett D.S."/>
            <person name="Nagy L.G."/>
        </authorList>
    </citation>
    <scope>NUCLEOTIDE SEQUENCE [LARGE SCALE GENOMIC DNA]</scope>
    <source>
        <strain evidence="1 2">NL-1719</strain>
    </source>
</reference>
<dbReference type="Proteomes" id="UP000308600">
    <property type="component" value="Unassembled WGS sequence"/>
</dbReference>
<evidence type="ECO:0000313" key="1">
    <source>
        <dbReference type="EMBL" id="TFK58059.1"/>
    </source>
</evidence>